<dbReference type="GeneID" id="9131213"/>
<dbReference type="NCBIfam" id="NF002160">
    <property type="entry name" value="PRK00984.2-5"/>
    <property type="match status" value="1"/>
</dbReference>
<dbReference type="RefSeq" id="WP_013099630.1">
    <property type="nucleotide sequence ID" value="NC_014122.1"/>
</dbReference>
<dbReference type="InterPro" id="IPR020103">
    <property type="entry name" value="PsdUridine_synth_cat_dom_sf"/>
</dbReference>
<organism evidence="5 6">
    <name type="scientific">Methanocaldococcus infernus (strain DSM 11812 / JCM 15783 / ME)</name>
    <dbReference type="NCBI Taxonomy" id="573063"/>
    <lineage>
        <taxon>Archaea</taxon>
        <taxon>Methanobacteriati</taxon>
        <taxon>Methanobacteriota</taxon>
        <taxon>Methanomada group</taxon>
        <taxon>Methanococci</taxon>
        <taxon>Methanococcales</taxon>
        <taxon>Methanocaldococcaceae</taxon>
        <taxon>Methanocaldococcus</taxon>
    </lineage>
</organism>
<evidence type="ECO:0000259" key="4">
    <source>
        <dbReference type="PROSITE" id="PS50984"/>
    </source>
</evidence>
<evidence type="ECO:0000256" key="3">
    <source>
        <dbReference type="ARBA" id="ARBA00023235"/>
    </source>
</evidence>
<dbReference type="InterPro" id="IPR042214">
    <property type="entry name" value="TruD_catalytic"/>
</dbReference>
<dbReference type="PROSITE" id="PS50984">
    <property type="entry name" value="TRUD"/>
    <property type="match status" value="1"/>
</dbReference>
<keyword evidence="6" id="KW-1185">Reference proteome</keyword>
<dbReference type="EMBL" id="CP002009">
    <property type="protein sequence ID" value="ADG12884.1"/>
    <property type="molecule type" value="Genomic_DNA"/>
</dbReference>
<reference evidence="5" key="1">
    <citation type="submission" date="2010-04" db="EMBL/GenBank/DDBJ databases">
        <title>Complete sequence of Methanocaldococcus infernus ME.</title>
        <authorList>
            <consortium name="US DOE Joint Genome Institute"/>
            <person name="Lucas S."/>
            <person name="Copeland A."/>
            <person name="Lapidus A."/>
            <person name="Cheng J.-F."/>
            <person name="Bruce D."/>
            <person name="Goodwin L."/>
            <person name="Pitluck S."/>
            <person name="Munk A.C."/>
            <person name="Detter J.C."/>
            <person name="Han C."/>
            <person name="Tapia R."/>
            <person name="Land M."/>
            <person name="Hauser L."/>
            <person name="Kyrpides N."/>
            <person name="Mikhailova N."/>
            <person name="Sieprawska-Lupa M."/>
            <person name="Whitman W.B."/>
            <person name="Woyke T."/>
        </authorList>
    </citation>
    <scope>NUCLEOTIDE SEQUENCE [LARGE SCALE GENOMIC DNA]</scope>
    <source>
        <strain evidence="5">ME</strain>
    </source>
</reference>
<comment type="similarity">
    <text evidence="1">Belongs to the pseudouridine synthase TruD family.</text>
</comment>
<dbReference type="PIRSF" id="PIRSF037016">
    <property type="entry name" value="Pseudouridin_synth_euk_prd"/>
    <property type="match status" value="1"/>
</dbReference>
<dbReference type="Gene3D" id="3.30.70.3160">
    <property type="match status" value="1"/>
</dbReference>
<evidence type="ECO:0000256" key="2">
    <source>
        <dbReference type="ARBA" id="ARBA00022694"/>
    </source>
</evidence>
<dbReference type="Gene3D" id="3.30.2350.20">
    <property type="entry name" value="TruD, catalytic domain"/>
    <property type="match status" value="1"/>
</dbReference>
<protein>
    <submittedName>
        <fullName evidence="5">tRNA pseudouridine synthase D TruD</fullName>
    </submittedName>
</protein>
<dbReference type="Gene3D" id="1.10.1510.30">
    <property type="match status" value="1"/>
</dbReference>
<proteinExistence type="inferred from homology"/>
<sequence length="381" mass="45915">MKVKLRVKPEDFIVEEVLDLNKVKGSKCYLYKLTKRNIECLKALSYISKKFKIPLKDIGYCGLKDRHALTIQYISIPKKYGKLSLNEKNLKLELVGESRFLKLGDLEGNKFKIVVRDLGEEHLKRFYENVNYIEKIPNYFDSQRFGSVFNKKFIVKEIIKGNYEEALKIILTQYKKSENKRIKNFKRFVNQHWGDWEKIWDYIKNKDIRAKLYVNIIKELKESNDFKKALTYIDDRLKKLFLAAYQSYLWNECVKEILKNKVNEPLYYNYECGTLLFFKELKEELEFKDFPTIALDSNYNEEERKIIDRVLKREGIRLEDLDRAKIFGKFVYTRRDILMEPKDFRYSVKEDEIYRGKRKVELEYFLKKGSYATMVIKRLFL</sequence>
<dbReference type="InterPro" id="IPR020119">
    <property type="entry name" value="PsdUridine_synth_TruD_CS"/>
</dbReference>
<dbReference type="PANTHER" id="PTHR13326">
    <property type="entry name" value="TRNA PSEUDOURIDINE SYNTHASE D"/>
    <property type="match status" value="1"/>
</dbReference>
<dbReference type="GO" id="GO:0001522">
    <property type="term" value="P:pseudouridine synthesis"/>
    <property type="evidence" value="ECO:0007669"/>
    <property type="project" value="InterPro"/>
</dbReference>
<dbReference type="GO" id="GO:0003723">
    <property type="term" value="F:RNA binding"/>
    <property type="evidence" value="ECO:0007669"/>
    <property type="project" value="InterPro"/>
</dbReference>
<dbReference type="OrthoDB" id="1798at2157"/>
<evidence type="ECO:0000256" key="1">
    <source>
        <dbReference type="ARBA" id="ARBA00007953"/>
    </source>
</evidence>
<dbReference type="InterPro" id="IPR001656">
    <property type="entry name" value="PsdUridine_synth_TruD"/>
</dbReference>
<dbReference type="Proteomes" id="UP000002061">
    <property type="component" value="Chromosome"/>
</dbReference>
<keyword evidence="2" id="KW-0819">tRNA processing</keyword>
<feature type="domain" description="TRUD" evidence="4">
    <location>
        <begin position="135"/>
        <end position="340"/>
    </location>
</feature>
<dbReference type="Pfam" id="PF01142">
    <property type="entry name" value="TruD"/>
    <property type="match status" value="1"/>
</dbReference>
<name>D5VQN1_METIM</name>
<dbReference type="AlphaFoldDB" id="D5VQN1"/>
<dbReference type="PROSITE" id="PS01268">
    <property type="entry name" value="UPF0024"/>
    <property type="match status" value="1"/>
</dbReference>
<dbReference type="InterPro" id="IPR011760">
    <property type="entry name" value="PsdUridine_synth_TruD_insert"/>
</dbReference>
<dbReference type="FunFam" id="3.30.70.3160:FF:000001">
    <property type="entry name" value="Probable tRNA pseudouridine synthase D"/>
    <property type="match status" value="1"/>
</dbReference>
<keyword evidence="3" id="KW-0413">Isomerase</keyword>
<evidence type="ECO:0000313" key="5">
    <source>
        <dbReference type="EMBL" id="ADG12884.1"/>
    </source>
</evidence>
<dbReference type="SUPFAM" id="SSF55120">
    <property type="entry name" value="Pseudouridine synthase"/>
    <property type="match status" value="1"/>
</dbReference>
<gene>
    <name evidence="5" type="ordered locus">Metin_0213</name>
</gene>
<dbReference type="GO" id="GO:0009982">
    <property type="term" value="F:pseudouridine synthase activity"/>
    <property type="evidence" value="ECO:0007669"/>
    <property type="project" value="InterPro"/>
</dbReference>
<dbReference type="HOGENOM" id="CLU_005281_4_1_2"/>
<dbReference type="eggNOG" id="arCOG04252">
    <property type="taxonomic scope" value="Archaea"/>
</dbReference>
<dbReference type="STRING" id="573063.Metin_0213"/>
<dbReference type="KEGG" id="mif:Metin_0213"/>
<accession>D5VQN1</accession>
<evidence type="ECO:0000313" key="6">
    <source>
        <dbReference type="Proteomes" id="UP000002061"/>
    </source>
</evidence>
<dbReference type="PANTHER" id="PTHR13326:SF21">
    <property type="entry name" value="PSEUDOURIDYLATE SYNTHASE PUS7L"/>
    <property type="match status" value="1"/>
</dbReference>
<dbReference type="GO" id="GO:0008033">
    <property type="term" value="P:tRNA processing"/>
    <property type="evidence" value="ECO:0007669"/>
    <property type="project" value="UniProtKB-KW"/>
</dbReference>